<name>A0A3L8RPI6_STRRN</name>
<dbReference type="Gene3D" id="1.10.260.40">
    <property type="entry name" value="lambda repressor-like DNA-binding domains"/>
    <property type="match status" value="1"/>
</dbReference>
<evidence type="ECO:0000313" key="3">
    <source>
        <dbReference type="EMBL" id="RLV81594.1"/>
    </source>
</evidence>
<dbReference type="InterPro" id="IPR001387">
    <property type="entry name" value="Cro/C1-type_HTH"/>
</dbReference>
<dbReference type="SMART" id="SM00530">
    <property type="entry name" value="HTH_XRE"/>
    <property type="match status" value="1"/>
</dbReference>
<organism evidence="3 4">
    <name type="scientific">Streptomyces rapamycinicus (strain ATCC 29253 / DSM 41530 / NRRL 5491 / AYB-994)</name>
    <name type="common">Streptomyces hygroscopicus (strain ATCC 29253)</name>
    <dbReference type="NCBI Taxonomy" id="1343740"/>
    <lineage>
        <taxon>Bacteria</taxon>
        <taxon>Bacillati</taxon>
        <taxon>Actinomycetota</taxon>
        <taxon>Actinomycetes</taxon>
        <taxon>Kitasatosporales</taxon>
        <taxon>Streptomycetaceae</taxon>
        <taxon>Streptomyces</taxon>
        <taxon>Streptomyces violaceusniger group</taxon>
    </lineage>
</organism>
<dbReference type="PROSITE" id="PS50943">
    <property type="entry name" value="HTH_CROC1"/>
    <property type="match status" value="1"/>
</dbReference>
<comment type="caution">
    <text evidence="3">The sequence shown here is derived from an EMBL/GenBank/DDBJ whole genome shotgun (WGS) entry which is preliminary data.</text>
</comment>
<evidence type="ECO:0000256" key="1">
    <source>
        <dbReference type="SAM" id="MobiDB-lite"/>
    </source>
</evidence>
<dbReference type="PANTHER" id="PTHR35010">
    <property type="entry name" value="BLL4672 PROTEIN-RELATED"/>
    <property type="match status" value="1"/>
</dbReference>
<dbReference type="Pfam" id="PF17765">
    <property type="entry name" value="MLTR_LBD"/>
    <property type="match status" value="1"/>
</dbReference>
<evidence type="ECO:0000313" key="4">
    <source>
        <dbReference type="Proteomes" id="UP000281594"/>
    </source>
</evidence>
<dbReference type="InterPro" id="IPR041413">
    <property type="entry name" value="MLTR_LBD"/>
</dbReference>
<reference evidence="3 4" key="1">
    <citation type="journal article" date="2018" name="J. Biol. Chem.">
        <title>Discovery of the actinoplanic acid pathway in Streptomyces rapamycinicus reveals a genetically conserved synergism with rapamycin.</title>
        <authorList>
            <person name="Mrak P."/>
            <person name="Krastel P."/>
            <person name="Pivk Lukancic P."/>
            <person name="Tao J."/>
            <person name="Pistorius D."/>
            <person name="Moore C.M."/>
        </authorList>
    </citation>
    <scope>NUCLEOTIDE SEQUENCE [LARGE SCALE GENOMIC DNA]</scope>
    <source>
        <strain evidence="3 4">NRRL 5491</strain>
    </source>
</reference>
<dbReference type="Pfam" id="PF13560">
    <property type="entry name" value="HTH_31"/>
    <property type="match status" value="1"/>
</dbReference>
<dbReference type="Proteomes" id="UP000281594">
    <property type="component" value="Unassembled WGS sequence"/>
</dbReference>
<dbReference type="Gene3D" id="3.30.450.180">
    <property type="match status" value="1"/>
</dbReference>
<dbReference type="EMBL" id="QYCY01000001">
    <property type="protein sequence ID" value="RLV81594.1"/>
    <property type="molecule type" value="Genomic_DNA"/>
</dbReference>
<dbReference type="STRING" id="1343740.M271_19110"/>
<dbReference type="AlphaFoldDB" id="A0A3L8RPI6"/>
<dbReference type="SUPFAM" id="SSF47413">
    <property type="entry name" value="lambda repressor-like DNA-binding domains"/>
    <property type="match status" value="1"/>
</dbReference>
<gene>
    <name evidence="3" type="ORF">D3C57_124455</name>
</gene>
<evidence type="ECO:0000259" key="2">
    <source>
        <dbReference type="PROSITE" id="PS50943"/>
    </source>
</evidence>
<proteinExistence type="predicted"/>
<sequence>MAILGRMDDTTRGKSLLGEFLSTRRAQLTPADVGLPDYGDRRRVPGLRREELAQLAGVSVAYYIRLEQGLSLNASPQVLDALATALRLDEAERRHLHTLSGDARQRRRRLPAERVTAAVRQLVDALGDSPVVVLGRRSDILAWNRAGHALFAGHLAPDSPDRAATRPNTARLVFLDAHTRDLYVDWPRKARDVVGKLRQAVGEYPDDPHLASLIGELTMRSPQFATLWAQHRVRAWDMAEYRMRHPMVGELDVLQHSLPVPRGQGIRLVVTTAASGSAAQAALRLLNQTLQPAAGMSATARPTADMSATAHRAADTPARVVPPVQHS</sequence>
<feature type="domain" description="HTH cro/C1-type" evidence="2">
    <location>
        <begin position="46"/>
        <end position="93"/>
    </location>
</feature>
<dbReference type="PANTHER" id="PTHR35010:SF2">
    <property type="entry name" value="BLL4672 PROTEIN"/>
    <property type="match status" value="1"/>
</dbReference>
<dbReference type="CDD" id="cd00093">
    <property type="entry name" value="HTH_XRE"/>
    <property type="match status" value="1"/>
</dbReference>
<dbReference type="InterPro" id="IPR010982">
    <property type="entry name" value="Lambda_DNA-bd_dom_sf"/>
</dbReference>
<dbReference type="GO" id="GO:0003677">
    <property type="term" value="F:DNA binding"/>
    <property type="evidence" value="ECO:0007669"/>
    <property type="project" value="InterPro"/>
</dbReference>
<accession>A0A3L8RPI6</accession>
<protein>
    <submittedName>
        <fullName evidence="3">XRE family transcriptional regulator</fullName>
    </submittedName>
</protein>
<feature type="region of interest" description="Disordered" evidence="1">
    <location>
        <begin position="307"/>
        <end position="327"/>
    </location>
</feature>